<protein>
    <submittedName>
        <fullName evidence="2">Uncharacterized protein</fullName>
    </submittedName>
</protein>
<organism evidence="2 3">
    <name type="scientific">Hoylesella timonensis</name>
    <dbReference type="NCBI Taxonomy" id="386414"/>
    <lineage>
        <taxon>Bacteria</taxon>
        <taxon>Pseudomonadati</taxon>
        <taxon>Bacteroidota</taxon>
        <taxon>Bacteroidia</taxon>
        <taxon>Bacteroidales</taxon>
        <taxon>Prevotellaceae</taxon>
        <taxon>Hoylesella</taxon>
    </lineage>
</organism>
<gene>
    <name evidence="2" type="ORF">CJ232_06105</name>
</gene>
<evidence type="ECO:0000256" key="1">
    <source>
        <dbReference type="SAM" id="SignalP"/>
    </source>
</evidence>
<sequence>MTINKTIFTLIILLSSHVHAQQVSFHTFLSEHEKVERLDSASFGCPYEFIENENRYSKFLPPANDDCLCKQESIRWQRGSYVQFKNFIAVALQRYCMNYQDGNNEWFMENDGFDYMLITYSRDGKMIDCKSIGHYGTTAYKISIKASDDGKSLVVEQRTLDDCSLLVQYKNLEYTSCTRKYTLDSDGKIKECITVAPHKEVVDILSSVKQFSFDQFKAYFQRQSNLVIDHTLFTREGGGKELPFESCLSLIPYPLDYNCWPRNIWWTAYQYIEDEEQFSFFVIKSCDTPKIGFYPYSDNLILEFHKDGTFKGARNVYHFDDNYFVDEDMKNNMITKTLKHIFAERARQ</sequence>
<evidence type="ECO:0000313" key="2">
    <source>
        <dbReference type="EMBL" id="PMC10391.1"/>
    </source>
</evidence>
<name>A0A2N6Q5V8_9BACT</name>
<reference evidence="2 3" key="1">
    <citation type="submission" date="2017-09" db="EMBL/GenBank/DDBJ databases">
        <title>Bacterial strain isolated from the female urinary microbiota.</title>
        <authorList>
            <person name="Thomas-White K."/>
            <person name="Kumar N."/>
            <person name="Forster S."/>
            <person name="Putonti C."/>
            <person name="Lawley T."/>
            <person name="Wolfe A.J."/>
        </authorList>
    </citation>
    <scope>NUCLEOTIDE SEQUENCE [LARGE SCALE GENOMIC DNA]</scope>
    <source>
        <strain evidence="2 3">UMB0818</strain>
    </source>
</reference>
<proteinExistence type="predicted"/>
<evidence type="ECO:0000313" key="3">
    <source>
        <dbReference type="Proteomes" id="UP000235661"/>
    </source>
</evidence>
<feature type="signal peptide" evidence="1">
    <location>
        <begin position="1"/>
        <end position="20"/>
    </location>
</feature>
<keyword evidence="1" id="KW-0732">Signal</keyword>
<comment type="caution">
    <text evidence="2">The sequence shown here is derived from an EMBL/GenBank/DDBJ whole genome shotgun (WGS) entry which is preliminary data.</text>
</comment>
<accession>A0A2N6Q5V8</accession>
<feature type="chain" id="PRO_5014724120" evidence="1">
    <location>
        <begin position="21"/>
        <end position="348"/>
    </location>
</feature>
<dbReference type="RefSeq" id="WP_102188363.1">
    <property type="nucleotide sequence ID" value="NZ_PNGI01000010.1"/>
</dbReference>
<dbReference type="Proteomes" id="UP000235661">
    <property type="component" value="Unassembled WGS sequence"/>
</dbReference>
<dbReference type="EMBL" id="PNGI01000010">
    <property type="protein sequence ID" value="PMC10391.1"/>
    <property type="molecule type" value="Genomic_DNA"/>
</dbReference>
<dbReference type="AlphaFoldDB" id="A0A2N6Q5V8"/>